<organism evidence="3 4">
    <name type="scientific">Lederbergia citrisecunda</name>
    <dbReference type="NCBI Taxonomy" id="2833583"/>
    <lineage>
        <taxon>Bacteria</taxon>
        <taxon>Bacillati</taxon>
        <taxon>Bacillota</taxon>
        <taxon>Bacilli</taxon>
        <taxon>Bacillales</taxon>
        <taxon>Bacillaceae</taxon>
        <taxon>Lederbergia</taxon>
    </lineage>
</organism>
<keyword evidence="1" id="KW-0812">Transmembrane</keyword>
<dbReference type="Pfam" id="PF14501">
    <property type="entry name" value="HATPase_c_5"/>
    <property type="match status" value="1"/>
</dbReference>
<name>A0A942TRJ5_9BACI</name>
<comment type="caution">
    <text evidence="3">The sequence shown here is derived from an EMBL/GenBank/DDBJ whole genome shotgun (WGS) entry which is preliminary data.</text>
</comment>
<dbReference type="InterPro" id="IPR032834">
    <property type="entry name" value="NatK-like_C"/>
</dbReference>
<dbReference type="EMBL" id="JAGYPJ010000001">
    <property type="protein sequence ID" value="MBS4202028.1"/>
    <property type="molecule type" value="Genomic_DNA"/>
</dbReference>
<dbReference type="InterPro" id="IPR036890">
    <property type="entry name" value="HATPase_C_sf"/>
</dbReference>
<proteinExistence type="predicted"/>
<keyword evidence="1" id="KW-1133">Transmembrane helix</keyword>
<evidence type="ECO:0000259" key="2">
    <source>
        <dbReference type="Pfam" id="PF14501"/>
    </source>
</evidence>
<dbReference type="RefSeq" id="WP_213112447.1">
    <property type="nucleotide sequence ID" value="NZ_JAGYPJ010000001.1"/>
</dbReference>
<gene>
    <name evidence="3" type="ORF">KHA93_20685</name>
</gene>
<dbReference type="SUPFAM" id="SSF55874">
    <property type="entry name" value="ATPase domain of HSP90 chaperone/DNA topoisomerase II/histidine kinase"/>
    <property type="match status" value="1"/>
</dbReference>
<dbReference type="AlphaFoldDB" id="A0A942TRJ5"/>
<keyword evidence="4" id="KW-1185">Reference proteome</keyword>
<evidence type="ECO:0000313" key="3">
    <source>
        <dbReference type="EMBL" id="MBS4202028.1"/>
    </source>
</evidence>
<reference evidence="3 4" key="1">
    <citation type="submission" date="2021-05" db="EMBL/GenBank/DDBJ databases">
        <title>Novel Bacillus species.</title>
        <authorList>
            <person name="Liu G."/>
        </authorList>
    </citation>
    <scope>NUCLEOTIDE SEQUENCE [LARGE SCALE GENOMIC DNA]</scope>
    <source>
        <strain evidence="3 4">FJAT-49732</strain>
    </source>
</reference>
<keyword evidence="1" id="KW-0472">Membrane</keyword>
<dbReference type="Proteomes" id="UP000682713">
    <property type="component" value="Unassembled WGS sequence"/>
</dbReference>
<accession>A0A942TRJ5</accession>
<feature type="transmembrane region" description="Helical" evidence="1">
    <location>
        <begin position="6"/>
        <end position="35"/>
    </location>
</feature>
<protein>
    <submittedName>
        <fullName evidence="3">GHKL domain-containing protein</fullName>
    </submittedName>
</protein>
<evidence type="ECO:0000313" key="4">
    <source>
        <dbReference type="Proteomes" id="UP000682713"/>
    </source>
</evidence>
<sequence length="310" mass="35441">MQLLLLLIPWLLAIVWVVSINSILIAILLAGATFVQFYLYKKEPLPFLWKMVTSIMQLFWIMAAFLTNTPYITLGIVLPFAALFFMRTSIHEEQEKHLLLSSNYEQQMALLYELRKQRHDLQKHASALLHSDSSSEEYRSTLHSRYTQIDNILRGESNVVAGALYAYNEQAIEKGVNLEYHIQHAISGSPLYEYEIISFIGNILENSIDAAYDYSIASGQQGTILFSCRKQSGIWIIICKNDSLSLDDQTIDRIFTNRSISTKTGNHEGIGTQEIMRIVRKHNGMLDFSVIENEFTLKIKIPDVRELSGL</sequence>
<feature type="domain" description="Sensor histidine kinase NatK-like C-terminal" evidence="2">
    <location>
        <begin position="195"/>
        <end position="302"/>
    </location>
</feature>
<dbReference type="Gene3D" id="3.30.565.10">
    <property type="entry name" value="Histidine kinase-like ATPase, C-terminal domain"/>
    <property type="match status" value="1"/>
</dbReference>
<evidence type="ECO:0000256" key="1">
    <source>
        <dbReference type="SAM" id="Phobius"/>
    </source>
</evidence>